<accession>A0A9W7ZWL3</accession>
<organism evidence="2 3">
    <name type="scientific">Mycoemilia scoparia</name>
    <dbReference type="NCBI Taxonomy" id="417184"/>
    <lineage>
        <taxon>Eukaryota</taxon>
        <taxon>Fungi</taxon>
        <taxon>Fungi incertae sedis</taxon>
        <taxon>Zoopagomycota</taxon>
        <taxon>Kickxellomycotina</taxon>
        <taxon>Kickxellomycetes</taxon>
        <taxon>Kickxellales</taxon>
        <taxon>Kickxellaceae</taxon>
        <taxon>Mycoemilia</taxon>
    </lineage>
</organism>
<dbReference type="EMBL" id="JANBPU010000183">
    <property type="protein sequence ID" value="KAJ1914730.1"/>
    <property type="molecule type" value="Genomic_DNA"/>
</dbReference>
<dbReference type="AlphaFoldDB" id="A0A9W7ZWL3"/>
<reference evidence="2" key="1">
    <citation type="submission" date="2022-07" db="EMBL/GenBank/DDBJ databases">
        <title>Phylogenomic reconstructions and comparative analyses of Kickxellomycotina fungi.</title>
        <authorList>
            <person name="Reynolds N.K."/>
            <person name="Stajich J.E."/>
            <person name="Barry K."/>
            <person name="Grigoriev I.V."/>
            <person name="Crous P."/>
            <person name="Smith M.E."/>
        </authorList>
    </citation>
    <scope>NUCLEOTIDE SEQUENCE</scope>
    <source>
        <strain evidence="2">NBRC 100468</strain>
    </source>
</reference>
<evidence type="ECO:0000313" key="3">
    <source>
        <dbReference type="Proteomes" id="UP001150538"/>
    </source>
</evidence>
<dbReference type="Proteomes" id="UP001150538">
    <property type="component" value="Unassembled WGS sequence"/>
</dbReference>
<name>A0A9W7ZWL3_9FUNG</name>
<evidence type="ECO:0000256" key="1">
    <source>
        <dbReference type="SAM" id="MobiDB-lite"/>
    </source>
</evidence>
<protein>
    <submittedName>
        <fullName evidence="2">Uncharacterized protein</fullName>
    </submittedName>
</protein>
<feature type="region of interest" description="Disordered" evidence="1">
    <location>
        <begin position="1"/>
        <end position="82"/>
    </location>
</feature>
<gene>
    <name evidence="2" type="ORF">H4219_004667</name>
</gene>
<keyword evidence="3" id="KW-1185">Reference proteome</keyword>
<evidence type="ECO:0000313" key="2">
    <source>
        <dbReference type="EMBL" id="KAJ1914730.1"/>
    </source>
</evidence>
<proteinExistence type="predicted"/>
<comment type="caution">
    <text evidence="2">The sequence shown here is derived from an EMBL/GenBank/DDBJ whole genome shotgun (WGS) entry which is preliminary data.</text>
</comment>
<feature type="compositionally biased region" description="Polar residues" evidence="1">
    <location>
        <begin position="59"/>
        <end position="71"/>
    </location>
</feature>
<sequence>MSSQNSVPTYDMPGGYVPPGSGVNDVVGDSFNPTGNQIVDGVFRGGAQPGHRSPVIPTGSESGSAATQPANEGSKGSEDSHGCCNCNCCDDCSDKLRRTCCSGN</sequence>